<evidence type="ECO:0000313" key="1">
    <source>
        <dbReference type="EMBL" id="MBV3408926.1"/>
    </source>
</evidence>
<organism evidence="1 2">
    <name type="scientific">Segatella copri</name>
    <dbReference type="NCBI Taxonomy" id="165179"/>
    <lineage>
        <taxon>Bacteria</taxon>
        <taxon>Pseudomonadati</taxon>
        <taxon>Bacteroidota</taxon>
        <taxon>Bacteroidia</taxon>
        <taxon>Bacteroidales</taxon>
        <taxon>Prevotellaceae</taxon>
        <taxon>Segatella</taxon>
    </lineage>
</organism>
<dbReference type="Proteomes" id="UP001196316">
    <property type="component" value="Unassembled WGS sequence"/>
</dbReference>
<name>A0AAW4NIN5_9BACT</name>
<comment type="caution">
    <text evidence="1">The sequence shown here is derived from an EMBL/GenBank/DDBJ whole genome shotgun (WGS) entry which is preliminary data.</text>
</comment>
<evidence type="ECO:0008006" key="3">
    <source>
        <dbReference type="Google" id="ProtNLM"/>
    </source>
</evidence>
<gene>
    <name evidence="1" type="ORF">KSW80_11025</name>
</gene>
<sequence>MATDKILKQAIKNVLDAEYVGKEIQFTETWGFKVESYNIRTRSRFIPKKEREDYGCDAEANKFFIVEFNNAKKEEDATDSAAICLTLNPKGEVGTTTIPCDYEIEYPYSDFDTNFFDKVITYIANNL</sequence>
<evidence type="ECO:0000313" key="2">
    <source>
        <dbReference type="Proteomes" id="UP001196316"/>
    </source>
</evidence>
<dbReference type="AlphaFoldDB" id="A0AAW4NIN5"/>
<dbReference type="EMBL" id="JAHOEP010000031">
    <property type="protein sequence ID" value="MBV3408926.1"/>
    <property type="molecule type" value="Genomic_DNA"/>
</dbReference>
<dbReference type="RefSeq" id="WP_217326880.1">
    <property type="nucleotide sequence ID" value="NZ_JAHOEK010000030.1"/>
</dbReference>
<proteinExistence type="predicted"/>
<protein>
    <recommendedName>
        <fullName evidence="3">Phage protein</fullName>
    </recommendedName>
</protein>
<reference evidence="1" key="1">
    <citation type="submission" date="2021-06" db="EMBL/GenBank/DDBJ databases">
        <title>Collection of gut derived symbiotic bacterial strains cultured from healthy donors.</title>
        <authorList>
            <person name="Lin H."/>
            <person name="Littmann E."/>
            <person name="Pamer E.G."/>
        </authorList>
    </citation>
    <scope>NUCLEOTIDE SEQUENCE</scope>
    <source>
        <strain evidence="1">MSK.21.60</strain>
    </source>
</reference>
<accession>A0AAW4NIN5</accession>